<dbReference type="KEGG" id="ssan:NX02_03825"/>
<dbReference type="InterPro" id="IPR000719">
    <property type="entry name" value="Prot_kinase_dom"/>
</dbReference>
<evidence type="ECO:0000259" key="9">
    <source>
        <dbReference type="PROSITE" id="PS50011"/>
    </source>
</evidence>
<dbReference type="CDD" id="cd07185">
    <property type="entry name" value="OmpA_C-like"/>
    <property type="match status" value="1"/>
</dbReference>
<dbReference type="eggNOG" id="COG2885">
    <property type="taxonomic scope" value="Bacteria"/>
</dbReference>
<feature type="domain" description="OmpA-like" evidence="10">
    <location>
        <begin position="572"/>
        <end position="686"/>
    </location>
</feature>
<evidence type="ECO:0000259" key="10">
    <source>
        <dbReference type="PROSITE" id="PS51123"/>
    </source>
</evidence>
<dbReference type="SUPFAM" id="SSF56112">
    <property type="entry name" value="Protein kinase-like (PK-like)"/>
    <property type="match status" value="1"/>
</dbReference>
<dbReference type="SUPFAM" id="SSF103088">
    <property type="entry name" value="OmpA-like"/>
    <property type="match status" value="1"/>
</dbReference>
<dbReference type="PROSITE" id="PS50011">
    <property type="entry name" value="PROTEIN_KINASE_DOM"/>
    <property type="match status" value="1"/>
</dbReference>
<dbReference type="InterPro" id="IPR011009">
    <property type="entry name" value="Kinase-like_dom_sf"/>
</dbReference>
<dbReference type="Pfam" id="PF00691">
    <property type="entry name" value="OmpA"/>
    <property type="match status" value="1"/>
</dbReference>
<keyword evidence="3" id="KW-0547">Nucleotide-binding</keyword>
<name>W0A3L4_9SPHN</name>
<dbReference type="GO" id="GO:0016020">
    <property type="term" value="C:membrane"/>
    <property type="evidence" value="ECO:0007669"/>
    <property type="project" value="UniProtKB-SubCell"/>
</dbReference>
<dbReference type="InterPro" id="IPR020635">
    <property type="entry name" value="Tyr_kinase_cat_dom"/>
</dbReference>
<dbReference type="eggNOG" id="COG0515">
    <property type="taxonomic scope" value="Bacteria"/>
</dbReference>
<keyword evidence="4" id="KW-0418">Kinase</keyword>
<protein>
    <recommendedName>
        <fullName evidence="13">Protein kinase domain-containing protein</fullName>
    </recommendedName>
</protein>
<evidence type="ECO:0000256" key="6">
    <source>
        <dbReference type="ARBA" id="ARBA00023136"/>
    </source>
</evidence>
<proteinExistence type="predicted"/>
<reference evidence="11 12" key="1">
    <citation type="submission" date="2013-07" db="EMBL/GenBank/DDBJ databases">
        <title>Completed genome of Sphingomonas sanxanigenens NX02.</title>
        <authorList>
            <person name="Ma T."/>
            <person name="Huang H."/>
            <person name="Wu M."/>
            <person name="Li X."/>
            <person name="Li G."/>
        </authorList>
    </citation>
    <scope>NUCLEOTIDE SEQUENCE [LARGE SCALE GENOMIC DNA]</scope>
    <source>
        <strain evidence="11 12">NX02</strain>
    </source>
</reference>
<keyword evidence="2" id="KW-0808">Transferase</keyword>
<evidence type="ECO:0008006" key="13">
    <source>
        <dbReference type="Google" id="ProtNLM"/>
    </source>
</evidence>
<evidence type="ECO:0000313" key="11">
    <source>
        <dbReference type="EMBL" id="AHE52519.1"/>
    </source>
</evidence>
<dbReference type="Gene3D" id="3.30.1150.10">
    <property type="match status" value="1"/>
</dbReference>
<dbReference type="GO" id="GO:0004674">
    <property type="term" value="F:protein serine/threonine kinase activity"/>
    <property type="evidence" value="ECO:0007669"/>
    <property type="project" value="TreeGrafter"/>
</dbReference>
<comment type="subcellular location">
    <subcellularLocation>
        <location evidence="1">Membrane</location>
    </subcellularLocation>
</comment>
<dbReference type="InterPro" id="IPR006664">
    <property type="entry name" value="OMP_bac"/>
</dbReference>
<dbReference type="EMBL" id="CP006644">
    <property type="protein sequence ID" value="AHE52519.1"/>
    <property type="molecule type" value="Genomic_DNA"/>
</dbReference>
<dbReference type="PANTHER" id="PTHR43289:SF34">
    <property type="entry name" value="SERINE_THREONINE-PROTEIN KINASE YBDM-RELATED"/>
    <property type="match status" value="1"/>
</dbReference>
<evidence type="ECO:0000256" key="4">
    <source>
        <dbReference type="ARBA" id="ARBA00022777"/>
    </source>
</evidence>
<dbReference type="STRING" id="1123269.NX02_03825"/>
<dbReference type="CDD" id="cd14014">
    <property type="entry name" value="STKc_PknB_like"/>
    <property type="match status" value="1"/>
</dbReference>
<evidence type="ECO:0000256" key="7">
    <source>
        <dbReference type="PROSITE-ProRule" id="PRU00473"/>
    </source>
</evidence>
<dbReference type="GO" id="GO:0005524">
    <property type="term" value="F:ATP binding"/>
    <property type="evidence" value="ECO:0007669"/>
    <property type="project" value="UniProtKB-KW"/>
</dbReference>
<organism evidence="11 12">
    <name type="scientific">Sphingomonas sanxanigenens DSM 19645 = NX02</name>
    <dbReference type="NCBI Taxonomy" id="1123269"/>
    <lineage>
        <taxon>Bacteria</taxon>
        <taxon>Pseudomonadati</taxon>
        <taxon>Pseudomonadota</taxon>
        <taxon>Alphaproteobacteria</taxon>
        <taxon>Sphingomonadales</taxon>
        <taxon>Sphingomonadaceae</taxon>
        <taxon>Sphingomonas</taxon>
    </lineage>
</organism>
<dbReference type="InterPro" id="IPR036737">
    <property type="entry name" value="OmpA-like_sf"/>
</dbReference>
<dbReference type="AlphaFoldDB" id="W0A3L4"/>
<evidence type="ECO:0000313" key="12">
    <source>
        <dbReference type="Proteomes" id="UP000018851"/>
    </source>
</evidence>
<dbReference type="Gene3D" id="3.30.1330.60">
    <property type="entry name" value="OmpA-like domain"/>
    <property type="match status" value="1"/>
</dbReference>
<dbReference type="Proteomes" id="UP000018851">
    <property type="component" value="Chromosome"/>
</dbReference>
<dbReference type="OrthoDB" id="9801841at2"/>
<dbReference type="PATRIC" id="fig|1123269.5.peg.750"/>
<feature type="region of interest" description="Disordered" evidence="8">
    <location>
        <begin position="353"/>
        <end position="375"/>
    </location>
</feature>
<evidence type="ECO:0000256" key="3">
    <source>
        <dbReference type="ARBA" id="ARBA00022741"/>
    </source>
</evidence>
<dbReference type="PANTHER" id="PTHR43289">
    <property type="entry name" value="MITOGEN-ACTIVATED PROTEIN KINASE KINASE KINASE 20-RELATED"/>
    <property type="match status" value="1"/>
</dbReference>
<evidence type="ECO:0000256" key="5">
    <source>
        <dbReference type="ARBA" id="ARBA00022840"/>
    </source>
</evidence>
<keyword evidence="5" id="KW-0067">ATP-binding</keyword>
<keyword evidence="6 7" id="KW-0472">Membrane</keyword>
<dbReference type="SMART" id="SM00219">
    <property type="entry name" value="TyrKc"/>
    <property type="match status" value="1"/>
</dbReference>
<dbReference type="Gene3D" id="3.30.200.20">
    <property type="entry name" value="Phosphorylase Kinase, domain 1"/>
    <property type="match status" value="1"/>
</dbReference>
<dbReference type="Pfam" id="PF00069">
    <property type="entry name" value="Pkinase"/>
    <property type="match status" value="1"/>
</dbReference>
<dbReference type="InterPro" id="IPR008266">
    <property type="entry name" value="Tyr_kinase_AS"/>
</dbReference>
<evidence type="ECO:0000256" key="8">
    <source>
        <dbReference type="SAM" id="MobiDB-lite"/>
    </source>
</evidence>
<dbReference type="GO" id="GO:0004713">
    <property type="term" value="F:protein tyrosine kinase activity"/>
    <property type="evidence" value="ECO:0007669"/>
    <property type="project" value="InterPro"/>
</dbReference>
<keyword evidence="12" id="KW-1185">Reference proteome</keyword>
<evidence type="ECO:0000256" key="1">
    <source>
        <dbReference type="ARBA" id="ARBA00004370"/>
    </source>
</evidence>
<dbReference type="Gene3D" id="1.10.510.10">
    <property type="entry name" value="Transferase(Phosphotransferase) domain 1"/>
    <property type="match status" value="1"/>
</dbReference>
<evidence type="ECO:0000256" key="2">
    <source>
        <dbReference type="ARBA" id="ARBA00022679"/>
    </source>
</evidence>
<dbReference type="PROSITE" id="PS51123">
    <property type="entry name" value="OMPA_2"/>
    <property type="match status" value="1"/>
</dbReference>
<dbReference type="RefSeq" id="WP_025290823.1">
    <property type="nucleotide sequence ID" value="NZ_CP006644.1"/>
</dbReference>
<dbReference type="InterPro" id="IPR006665">
    <property type="entry name" value="OmpA-like"/>
</dbReference>
<accession>W0A3L4</accession>
<dbReference type="PROSITE" id="PS00109">
    <property type="entry name" value="PROTEIN_KINASE_TYR"/>
    <property type="match status" value="1"/>
</dbReference>
<dbReference type="HOGENOM" id="CLU_401093_0_0_5"/>
<dbReference type="PRINTS" id="PR01021">
    <property type="entry name" value="OMPADOMAIN"/>
</dbReference>
<gene>
    <name evidence="11" type="ORF">NX02_03825</name>
</gene>
<sequence>MQAAADFHDALPAGTAVGDFVLGEAIGQGGEGIVYAARHPRFGAVLVKEYWPKQLISRAGGGVAEASRAAWAPDLRRGVERFLALGERMAALPDHPGIVRIHAAFPANNTAYLAMERVAGRPLATALAEGALRDPADIMTLADQLSDAIAFLHHQDLFHRDIAPDNVIVTPGRDWRAVLIDFNAAKDLMVELTRSVAAVVKPGYSPVEQYHGAGSEAPGPASDLYSAGAVLYRAISGEAPQEASRRLYRSDHSTLVALSPPGFERGFLAAIDHALQPRPEDRPASADIWRRELGVVPGGAAAEGGATRPAPTPMDIWRLRASRDEASTTMHGPAAPVPPAPAAAQPTIAQTTVRATAQDAPTAPSPPRAAAGAKGGQGPVTLAILALVLLAALSAGGLLAWNAGWLGGGAAENAGDPIINMLDAAAEELSNSADAADAADAADTSAAANGAAEGAGPAVTPPKPLNARMWLGEADYPQGATRNGDVGIAVDVDAVGKPVACETVKRSGIAAYDSATCRLVTARARFDPALDTAGTKVAGRYTGTVKWMPPEWQAEPEGEAYPEPAAVSGLAAPGQCALGPYIVFFDWDKTDITPEAATILDNFIGNWQRCKSPEIMLAGHTDREGSAAYNAGKSRRMVASVSAYLASRGIPASIISAESFGEGQPRVPTADGVREMQNRRVELTTR</sequence>
<feature type="domain" description="Protein kinase" evidence="9">
    <location>
        <begin position="20"/>
        <end position="295"/>
    </location>
</feature>